<protein>
    <submittedName>
        <fullName evidence="3">Heavy-metal-associated domain-containing protein</fullName>
    </submittedName>
</protein>
<evidence type="ECO:0000313" key="3">
    <source>
        <dbReference type="EMBL" id="GAA1744090.1"/>
    </source>
</evidence>
<sequence length="68" mass="6823">MSAENTYTVRGMTCGHCVASVTEEVSAIPGVGDVQVELASGALTFTSGAAVTREQVDAAVTEAGYALA</sequence>
<feature type="domain" description="HMA" evidence="2">
    <location>
        <begin position="3"/>
        <end position="68"/>
    </location>
</feature>
<dbReference type="InterPro" id="IPR006121">
    <property type="entry name" value="HMA_dom"/>
</dbReference>
<evidence type="ECO:0000313" key="4">
    <source>
        <dbReference type="Proteomes" id="UP001501475"/>
    </source>
</evidence>
<dbReference type="PROSITE" id="PS50846">
    <property type="entry name" value="HMA_2"/>
    <property type="match status" value="1"/>
</dbReference>
<organism evidence="3 4">
    <name type="scientific">Nostocoides vanveenii</name>
    <dbReference type="NCBI Taxonomy" id="330835"/>
    <lineage>
        <taxon>Bacteria</taxon>
        <taxon>Bacillati</taxon>
        <taxon>Actinomycetota</taxon>
        <taxon>Actinomycetes</taxon>
        <taxon>Micrococcales</taxon>
        <taxon>Intrasporangiaceae</taxon>
        <taxon>Nostocoides</taxon>
    </lineage>
</organism>
<dbReference type="Proteomes" id="UP001501475">
    <property type="component" value="Unassembled WGS sequence"/>
</dbReference>
<accession>A0ABP4W0Q1</accession>
<dbReference type="EMBL" id="BAAAPN010000003">
    <property type="protein sequence ID" value="GAA1744090.1"/>
    <property type="molecule type" value="Genomic_DNA"/>
</dbReference>
<reference evidence="4" key="1">
    <citation type="journal article" date="2019" name="Int. J. Syst. Evol. Microbiol.">
        <title>The Global Catalogue of Microorganisms (GCM) 10K type strain sequencing project: providing services to taxonomists for standard genome sequencing and annotation.</title>
        <authorList>
            <consortium name="The Broad Institute Genomics Platform"/>
            <consortium name="The Broad Institute Genome Sequencing Center for Infectious Disease"/>
            <person name="Wu L."/>
            <person name="Ma J."/>
        </authorList>
    </citation>
    <scope>NUCLEOTIDE SEQUENCE [LARGE SCALE GENOMIC DNA]</scope>
    <source>
        <strain evidence="4">JCM 15591</strain>
    </source>
</reference>
<dbReference type="PROSITE" id="PS01047">
    <property type="entry name" value="HMA_1"/>
    <property type="match status" value="1"/>
</dbReference>
<dbReference type="RefSeq" id="WP_344060540.1">
    <property type="nucleotide sequence ID" value="NZ_BAAAPN010000003.1"/>
</dbReference>
<dbReference type="SUPFAM" id="SSF55008">
    <property type="entry name" value="HMA, heavy metal-associated domain"/>
    <property type="match status" value="1"/>
</dbReference>
<comment type="caution">
    <text evidence="3">The sequence shown here is derived from an EMBL/GenBank/DDBJ whole genome shotgun (WGS) entry which is preliminary data.</text>
</comment>
<evidence type="ECO:0000256" key="1">
    <source>
        <dbReference type="ARBA" id="ARBA00022723"/>
    </source>
</evidence>
<dbReference type="InterPro" id="IPR017969">
    <property type="entry name" value="Heavy-metal-associated_CS"/>
</dbReference>
<dbReference type="Gene3D" id="3.30.70.100">
    <property type="match status" value="1"/>
</dbReference>
<name>A0ABP4W0Q1_9MICO</name>
<keyword evidence="4" id="KW-1185">Reference proteome</keyword>
<dbReference type="Pfam" id="PF00403">
    <property type="entry name" value="HMA"/>
    <property type="match status" value="1"/>
</dbReference>
<gene>
    <name evidence="3" type="ORF">GCM10009810_00940</name>
</gene>
<keyword evidence="1" id="KW-0479">Metal-binding</keyword>
<proteinExistence type="predicted"/>
<dbReference type="CDD" id="cd00371">
    <property type="entry name" value="HMA"/>
    <property type="match status" value="1"/>
</dbReference>
<dbReference type="InterPro" id="IPR036163">
    <property type="entry name" value="HMA_dom_sf"/>
</dbReference>
<evidence type="ECO:0000259" key="2">
    <source>
        <dbReference type="PROSITE" id="PS50846"/>
    </source>
</evidence>